<keyword evidence="10" id="KW-1185">Reference proteome</keyword>
<dbReference type="Pfam" id="PF14622">
    <property type="entry name" value="Ribonucleas_3_3"/>
    <property type="match status" value="1"/>
</dbReference>
<keyword evidence="3" id="KW-0689">Ribosomal protein</keyword>
<keyword evidence="4" id="KW-0496">Mitochondrion</keyword>
<evidence type="ECO:0000256" key="2">
    <source>
        <dbReference type="ARBA" id="ARBA00022884"/>
    </source>
</evidence>
<evidence type="ECO:0000259" key="8">
    <source>
        <dbReference type="PROSITE" id="PS50142"/>
    </source>
</evidence>
<dbReference type="Gene3D" id="1.10.1520.10">
    <property type="entry name" value="Ribonuclease III domain"/>
    <property type="match status" value="1"/>
</dbReference>
<dbReference type="GO" id="GO:0003735">
    <property type="term" value="F:structural constituent of ribosome"/>
    <property type="evidence" value="ECO:0007669"/>
    <property type="project" value="TreeGrafter"/>
</dbReference>
<dbReference type="SMART" id="SM00358">
    <property type="entry name" value="DSRM"/>
    <property type="match status" value="1"/>
</dbReference>
<evidence type="ECO:0000313" key="10">
    <source>
        <dbReference type="Proteomes" id="UP000242254"/>
    </source>
</evidence>
<dbReference type="Gene3D" id="3.30.160.20">
    <property type="match status" value="1"/>
</dbReference>
<feature type="non-terminal residue" evidence="9">
    <location>
        <position position="1"/>
    </location>
</feature>
<dbReference type="CDD" id="cd19873">
    <property type="entry name" value="DSRM_MRPL3_like"/>
    <property type="match status" value="1"/>
</dbReference>
<dbReference type="InterPro" id="IPR014720">
    <property type="entry name" value="dsRBD_dom"/>
</dbReference>
<evidence type="ECO:0000256" key="4">
    <source>
        <dbReference type="ARBA" id="ARBA00023128"/>
    </source>
</evidence>
<dbReference type="InterPro" id="IPR044443">
    <property type="entry name" value="Ribosomal_mL44_DSRM_fung"/>
</dbReference>
<keyword evidence="5" id="KW-0687">Ribonucleoprotein</keyword>
<comment type="similarity">
    <text evidence="6">Belongs to the ribonuclease III family. Mitochondrion-specific ribosomal protein mL44 subfamily.</text>
</comment>
<feature type="domain" description="RNase III" evidence="8">
    <location>
        <begin position="1"/>
        <end position="82"/>
    </location>
</feature>
<dbReference type="InterPro" id="IPR036389">
    <property type="entry name" value="RNase_III_sf"/>
</dbReference>
<evidence type="ECO:0000313" key="9">
    <source>
        <dbReference type="EMBL" id="PHZ08478.1"/>
    </source>
</evidence>
<sequence>LGKRVTGLFVTEFFHCKYPNLHPQAFEKTISAYIANKTFAQIATELGMQHSIKWTRTEKLGQSTVLADCLHAVIGAVFEQGGEDAAKKFVHDFILAREMDIRPLIKMDEPKRQLSALLRQLGKPKAESRLLSETGRHSSAPVFVVGVFSETEKLGEGFGSSIKMAEFRACQDALINHYGKEQKEFTLPSD</sequence>
<dbReference type="SUPFAM" id="SSF69065">
    <property type="entry name" value="RNase III domain-like"/>
    <property type="match status" value="1"/>
</dbReference>
<dbReference type="Pfam" id="PF22892">
    <property type="entry name" value="DSRM_MRPL44"/>
    <property type="match status" value="1"/>
</dbReference>
<dbReference type="PANTHER" id="PTHR11207">
    <property type="entry name" value="RIBONUCLEASE III"/>
    <property type="match status" value="1"/>
</dbReference>
<organism evidence="9 10">
    <name type="scientific">Rhizopus microsporus ATCC 52813</name>
    <dbReference type="NCBI Taxonomy" id="1340429"/>
    <lineage>
        <taxon>Eukaryota</taxon>
        <taxon>Fungi</taxon>
        <taxon>Fungi incertae sedis</taxon>
        <taxon>Mucoromycota</taxon>
        <taxon>Mucoromycotina</taxon>
        <taxon>Mucoromycetes</taxon>
        <taxon>Mucorales</taxon>
        <taxon>Mucorineae</taxon>
        <taxon>Rhizopodaceae</taxon>
        <taxon>Rhizopus</taxon>
    </lineage>
</organism>
<dbReference type="InterPro" id="IPR000999">
    <property type="entry name" value="RNase_III_dom"/>
</dbReference>
<dbReference type="GO" id="GO:0004525">
    <property type="term" value="F:ribonuclease III activity"/>
    <property type="evidence" value="ECO:0007669"/>
    <property type="project" value="InterPro"/>
</dbReference>
<evidence type="ECO:0000256" key="5">
    <source>
        <dbReference type="ARBA" id="ARBA00023274"/>
    </source>
</evidence>
<dbReference type="GO" id="GO:0003725">
    <property type="term" value="F:double-stranded RNA binding"/>
    <property type="evidence" value="ECO:0007669"/>
    <property type="project" value="InterPro"/>
</dbReference>
<reference evidence="9 10" key="1">
    <citation type="journal article" date="2016" name="Proc. Natl. Acad. Sci. U.S.A.">
        <title>Lipid metabolic changes in an early divergent fungus govern the establishment of a mutualistic symbiosis with endobacteria.</title>
        <authorList>
            <person name="Lastovetsky O.A."/>
            <person name="Gaspar M.L."/>
            <person name="Mondo S.J."/>
            <person name="LaButti K.M."/>
            <person name="Sandor L."/>
            <person name="Grigoriev I.V."/>
            <person name="Henry S.A."/>
            <person name="Pawlowska T.E."/>
        </authorList>
    </citation>
    <scope>NUCLEOTIDE SEQUENCE [LARGE SCALE GENOMIC DNA]</scope>
    <source>
        <strain evidence="9 10">ATCC 52813</strain>
    </source>
</reference>
<dbReference type="SUPFAM" id="SSF54768">
    <property type="entry name" value="dsRNA-binding domain-like"/>
    <property type="match status" value="1"/>
</dbReference>
<dbReference type="CDD" id="cd00593">
    <property type="entry name" value="RIBOc"/>
    <property type="match status" value="1"/>
</dbReference>
<dbReference type="SMART" id="SM00535">
    <property type="entry name" value="RIBOc"/>
    <property type="match status" value="1"/>
</dbReference>
<gene>
    <name evidence="9" type="ORF">RHIMIDRAFT_185976</name>
</gene>
<dbReference type="GO" id="GO:0005739">
    <property type="term" value="C:mitochondrion"/>
    <property type="evidence" value="ECO:0007669"/>
    <property type="project" value="TreeGrafter"/>
</dbReference>
<accession>A0A2G4SI69</accession>
<dbReference type="Proteomes" id="UP000242254">
    <property type="component" value="Unassembled WGS sequence"/>
</dbReference>
<dbReference type="STRING" id="1340429.A0A2G4SI69"/>
<dbReference type="PROSITE" id="PS50142">
    <property type="entry name" value="RNASE_3_2"/>
    <property type="match status" value="1"/>
</dbReference>
<dbReference type="PANTHER" id="PTHR11207:SF32">
    <property type="entry name" value="LARGE RIBOSOMAL SUBUNIT PROTEIN ML44"/>
    <property type="match status" value="1"/>
</dbReference>
<evidence type="ECO:0000256" key="7">
    <source>
        <dbReference type="ARBA" id="ARBA00035187"/>
    </source>
</evidence>
<dbReference type="GeneID" id="35436852"/>
<protein>
    <recommendedName>
        <fullName evidence="7">Large ribosomal subunit protein mL44</fullName>
    </recommendedName>
</protein>
<dbReference type="InterPro" id="IPR044444">
    <property type="entry name" value="Ribosomal_mL44_DSRM_metazoa"/>
</dbReference>
<proteinExistence type="inferred from homology"/>
<dbReference type="RefSeq" id="XP_023462186.1">
    <property type="nucleotide sequence ID" value="XM_023605862.1"/>
</dbReference>
<evidence type="ECO:0000256" key="3">
    <source>
        <dbReference type="ARBA" id="ARBA00022980"/>
    </source>
</evidence>
<evidence type="ECO:0000256" key="6">
    <source>
        <dbReference type="ARBA" id="ARBA00024034"/>
    </source>
</evidence>
<keyword evidence="2" id="KW-0694">RNA-binding</keyword>
<comment type="subcellular location">
    <subcellularLocation>
        <location evidence="1">Mitochondrion</location>
    </subcellularLocation>
</comment>
<name>A0A2G4SI69_RHIZD</name>
<dbReference type="EMBL" id="KZ303864">
    <property type="protein sequence ID" value="PHZ08478.1"/>
    <property type="molecule type" value="Genomic_DNA"/>
</dbReference>
<dbReference type="AlphaFoldDB" id="A0A2G4SI69"/>
<evidence type="ECO:0000256" key="1">
    <source>
        <dbReference type="ARBA" id="ARBA00004173"/>
    </source>
</evidence>
<feature type="non-terminal residue" evidence="9">
    <location>
        <position position="190"/>
    </location>
</feature>
<dbReference type="GO" id="GO:0006396">
    <property type="term" value="P:RNA processing"/>
    <property type="evidence" value="ECO:0007669"/>
    <property type="project" value="InterPro"/>
</dbReference>